<feature type="domain" description="O-antigen ligase-related" evidence="6">
    <location>
        <begin position="230"/>
        <end position="365"/>
    </location>
</feature>
<comment type="subcellular location">
    <subcellularLocation>
        <location evidence="1">Membrane</location>
        <topology evidence="1">Multi-pass membrane protein</topology>
    </subcellularLocation>
</comment>
<evidence type="ECO:0000256" key="2">
    <source>
        <dbReference type="ARBA" id="ARBA00022692"/>
    </source>
</evidence>
<evidence type="ECO:0000313" key="8">
    <source>
        <dbReference type="Proteomes" id="UP000321820"/>
    </source>
</evidence>
<feature type="transmembrane region" description="Helical" evidence="5">
    <location>
        <begin position="12"/>
        <end position="33"/>
    </location>
</feature>
<protein>
    <submittedName>
        <fullName evidence="7">O-antigen ligase family protein</fullName>
    </submittedName>
</protein>
<evidence type="ECO:0000313" key="7">
    <source>
        <dbReference type="EMBL" id="QEE28611.1"/>
    </source>
</evidence>
<dbReference type="Pfam" id="PF04932">
    <property type="entry name" value="Wzy_C"/>
    <property type="match status" value="1"/>
</dbReference>
<feature type="transmembrane region" description="Helical" evidence="5">
    <location>
        <begin position="53"/>
        <end position="78"/>
    </location>
</feature>
<keyword evidence="7" id="KW-0436">Ligase</keyword>
<evidence type="ECO:0000259" key="6">
    <source>
        <dbReference type="Pfam" id="PF04932"/>
    </source>
</evidence>
<feature type="transmembrane region" description="Helical" evidence="5">
    <location>
        <begin position="90"/>
        <end position="108"/>
    </location>
</feature>
<evidence type="ECO:0000256" key="1">
    <source>
        <dbReference type="ARBA" id="ARBA00004141"/>
    </source>
</evidence>
<accession>A0A5B9EDZ1</accession>
<evidence type="ECO:0000256" key="5">
    <source>
        <dbReference type="SAM" id="Phobius"/>
    </source>
</evidence>
<organism evidence="7 8">
    <name type="scientific">Terriglobus albidus</name>
    <dbReference type="NCBI Taxonomy" id="1592106"/>
    <lineage>
        <taxon>Bacteria</taxon>
        <taxon>Pseudomonadati</taxon>
        <taxon>Acidobacteriota</taxon>
        <taxon>Terriglobia</taxon>
        <taxon>Terriglobales</taxon>
        <taxon>Acidobacteriaceae</taxon>
        <taxon>Terriglobus</taxon>
    </lineage>
</organism>
<evidence type="ECO:0000256" key="3">
    <source>
        <dbReference type="ARBA" id="ARBA00022989"/>
    </source>
</evidence>
<feature type="transmembrane region" description="Helical" evidence="5">
    <location>
        <begin position="384"/>
        <end position="407"/>
    </location>
</feature>
<dbReference type="PANTHER" id="PTHR37422:SF13">
    <property type="entry name" value="LIPOPOLYSACCHARIDE BIOSYNTHESIS PROTEIN PA4999-RELATED"/>
    <property type="match status" value="1"/>
</dbReference>
<dbReference type="KEGG" id="talb:FTW19_11735"/>
<evidence type="ECO:0000256" key="4">
    <source>
        <dbReference type="ARBA" id="ARBA00023136"/>
    </source>
</evidence>
<dbReference type="InterPro" id="IPR007016">
    <property type="entry name" value="O-antigen_ligase-rel_domated"/>
</dbReference>
<dbReference type="AlphaFoldDB" id="A0A5B9EDZ1"/>
<feature type="transmembrane region" description="Helical" evidence="5">
    <location>
        <begin position="128"/>
        <end position="145"/>
    </location>
</feature>
<keyword evidence="3 5" id="KW-1133">Transmembrane helix</keyword>
<proteinExistence type="predicted"/>
<sequence>MILVDLNPQTTIGVRSIALYGSVVLGALLTLAWRSEIGIYILSVLLPLQTTRYHLHAFPLGSNIVDILLLCVFIGTVIRPPSKLAYRPRIAIFLVCIAIFYFLSLWRGAFYLGGELPIWFSDHRLVDYKNFIVMPLLAFAVVRAIRTKRQIVTIIILCGLTSVAVDYSYLKSSFGRDFTHYSEETRDAGPLGYAGENGLASYLVEATAFVLPLIVIKKNPRLRLFALTVAVANTVCLLFSYSREAYLALAVILCFLAVVRVRALFIPILLLAIGWQAILPLAVRERIAMTYSRSDVSMEAELDASAQERVMLWSDAMVLFRENPVFGTGFLTYAELSRVGSYKDTHNFYLKMLVETGLVGLCLFILQLLLLLREGMRLFTRARDSLLSLIGLGYAAMIVAATIVNLFGDRWMFIQVDSNLWILLGCVICGSSLTAESRKQLQHPQAASIAKAPWAIPAASLTDEKVMS</sequence>
<dbReference type="EMBL" id="CP042806">
    <property type="protein sequence ID" value="QEE28611.1"/>
    <property type="molecule type" value="Genomic_DNA"/>
</dbReference>
<dbReference type="RefSeq" id="WP_147647801.1">
    <property type="nucleotide sequence ID" value="NZ_CP042806.1"/>
</dbReference>
<feature type="transmembrane region" description="Helical" evidence="5">
    <location>
        <begin position="348"/>
        <end position="372"/>
    </location>
</feature>
<feature type="transmembrane region" description="Helical" evidence="5">
    <location>
        <begin position="199"/>
        <end position="216"/>
    </location>
</feature>
<keyword evidence="8" id="KW-1185">Reference proteome</keyword>
<feature type="transmembrane region" description="Helical" evidence="5">
    <location>
        <begin position="223"/>
        <end position="241"/>
    </location>
</feature>
<feature type="transmembrane region" description="Helical" evidence="5">
    <location>
        <begin position="247"/>
        <end position="279"/>
    </location>
</feature>
<gene>
    <name evidence="7" type="ORF">FTW19_11735</name>
</gene>
<name>A0A5B9EDZ1_9BACT</name>
<dbReference type="GO" id="GO:0016874">
    <property type="term" value="F:ligase activity"/>
    <property type="evidence" value="ECO:0007669"/>
    <property type="project" value="UniProtKB-KW"/>
</dbReference>
<keyword evidence="4 5" id="KW-0472">Membrane</keyword>
<reference evidence="7 8" key="1">
    <citation type="submission" date="2019-08" db="EMBL/GenBank/DDBJ databases">
        <title>Complete genome sequence of Terriglobus albidus strain ORNL.</title>
        <authorList>
            <person name="Podar M."/>
        </authorList>
    </citation>
    <scope>NUCLEOTIDE SEQUENCE [LARGE SCALE GENOMIC DNA]</scope>
    <source>
        <strain evidence="7 8">ORNL</strain>
    </source>
</reference>
<keyword evidence="2 5" id="KW-0812">Transmembrane</keyword>
<dbReference type="PANTHER" id="PTHR37422">
    <property type="entry name" value="TEICHURONIC ACID BIOSYNTHESIS PROTEIN TUAE"/>
    <property type="match status" value="1"/>
</dbReference>
<feature type="transmembrane region" description="Helical" evidence="5">
    <location>
        <begin position="152"/>
        <end position="170"/>
    </location>
</feature>
<dbReference type="InterPro" id="IPR051533">
    <property type="entry name" value="WaaL-like"/>
</dbReference>
<dbReference type="Proteomes" id="UP000321820">
    <property type="component" value="Chromosome"/>
</dbReference>
<dbReference type="GO" id="GO:0016020">
    <property type="term" value="C:membrane"/>
    <property type="evidence" value="ECO:0007669"/>
    <property type="project" value="UniProtKB-SubCell"/>
</dbReference>
<dbReference type="OrthoDB" id="6017565at2"/>